<sequence length="217" mass="25233">MENKYREILSALDLVSIGFEAFNLLVQIKGMYPHLRVGYIYYAALDCLSDWHGNPIVDNFTFIPLMTDAVPIYNGISYRVCSIDVNTIHAHLEVFADHTVLFGTMHDPILVKLLDFYQFSRKRLILRRPLKLEGSSAKPYIDKYLRFSKTWDHVTVLDSHKVIRYLNRLDSLLTLPEVGEEIEQLWLKLILEELDLPILPEIVSPRLPERSCLFVNL</sequence>
<organism evidence="1 2">
    <name type="scientific">Sphingobacterium puteale</name>
    <dbReference type="NCBI Taxonomy" id="2420510"/>
    <lineage>
        <taxon>Bacteria</taxon>
        <taxon>Pseudomonadati</taxon>
        <taxon>Bacteroidota</taxon>
        <taxon>Sphingobacteriia</taxon>
        <taxon>Sphingobacteriales</taxon>
        <taxon>Sphingobacteriaceae</taxon>
        <taxon>Sphingobacterium</taxon>
    </lineage>
</organism>
<accession>A0A420W1Y4</accession>
<proteinExistence type="predicted"/>
<name>A0A420W1Y4_9SPHI</name>
<gene>
    <name evidence="1" type="ORF">D7322_07170</name>
</gene>
<evidence type="ECO:0000313" key="1">
    <source>
        <dbReference type="EMBL" id="RKO72567.1"/>
    </source>
</evidence>
<reference evidence="1 2" key="1">
    <citation type="submission" date="2018-10" db="EMBL/GenBank/DDBJ databases">
        <title>Sphingobacterium sp. M05W1-28.</title>
        <authorList>
            <person name="Cai H."/>
        </authorList>
    </citation>
    <scope>NUCLEOTIDE SEQUENCE [LARGE SCALE GENOMIC DNA]</scope>
    <source>
        <strain evidence="1 2">M05W1-28</strain>
    </source>
</reference>
<comment type="caution">
    <text evidence="1">The sequence shown here is derived from an EMBL/GenBank/DDBJ whole genome shotgun (WGS) entry which is preliminary data.</text>
</comment>
<protein>
    <submittedName>
        <fullName evidence="1">Uncharacterized protein</fullName>
    </submittedName>
</protein>
<dbReference type="EMBL" id="RBWS01000005">
    <property type="protein sequence ID" value="RKO72567.1"/>
    <property type="molecule type" value="Genomic_DNA"/>
</dbReference>
<keyword evidence="2" id="KW-1185">Reference proteome</keyword>
<dbReference type="AlphaFoldDB" id="A0A420W1Y4"/>
<dbReference type="Proteomes" id="UP000282423">
    <property type="component" value="Unassembled WGS sequence"/>
</dbReference>
<evidence type="ECO:0000313" key="2">
    <source>
        <dbReference type="Proteomes" id="UP000282423"/>
    </source>
</evidence>
<dbReference type="OrthoDB" id="9821926at2"/>
<dbReference type="RefSeq" id="WP_121122687.1">
    <property type="nucleotide sequence ID" value="NZ_RBWS01000005.1"/>
</dbReference>